<feature type="chain" id="PRO_5042958542" description="Luciferase" evidence="5">
    <location>
        <begin position="24"/>
        <end position="1057"/>
    </location>
</feature>
<feature type="domain" description="AMP-dependent synthetase/ligase" evidence="6">
    <location>
        <begin position="564"/>
        <end position="916"/>
    </location>
</feature>
<dbReference type="PANTHER" id="PTHR24096:SF149">
    <property type="entry name" value="AMP-BINDING DOMAIN-CONTAINING PROTEIN-RELATED"/>
    <property type="match status" value="1"/>
</dbReference>
<dbReference type="EMBL" id="JARPUR010000007">
    <property type="protein sequence ID" value="KAK4872935.1"/>
    <property type="molecule type" value="Genomic_DNA"/>
</dbReference>
<dbReference type="GO" id="GO:0016405">
    <property type="term" value="F:CoA-ligase activity"/>
    <property type="evidence" value="ECO:0007669"/>
    <property type="project" value="TreeGrafter"/>
</dbReference>
<dbReference type="AlphaFoldDB" id="A0AAN7NV46"/>
<feature type="domain" description="AMP-dependent synthetase/ligase" evidence="6">
    <location>
        <begin position="52"/>
        <end position="411"/>
    </location>
</feature>
<dbReference type="SUPFAM" id="SSF56801">
    <property type="entry name" value="Acetyl-CoA synthetase-like"/>
    <property type="match status" value="2"/>
</dbReference>
<protein>
    <recommendedName>
        <fullName evidence="10">Luciferase</fullName>
    </recommendedName>
</protein>
<dbReference type="InterPro" id="IPR000873">
    <property type="entry name" value="AMP-dep_synth/lig_dom"/>
</dbReference>
<evidence type="ECO:0000259" key="7">
    <source>
        <dbReference type="Pfam" id="PF13193"/>
    </source>
</evidence>
<feature type="domain" description="AMP-binding enzyme C-terminal" evidence="7">
    <location>
        <begin position="965"/>
        <end position="1042"/>
    </location>
</feature>
<dbReference type="InterPro" id="IPR025110">
    <property type="entry name" value="AMP-bd_C"/>
</dbReference>
<dbReference type="GO" id="GO:0005777">
    <property type="term" value="C:peroxisome"/>
    <property type="evidence" value="ECO:0007669"/>
    <property type="project" value="UniProtKB-SubCell"/>
</dbReference>
<evidence type="ECO:0000259" key="6">
    <source>
        <dbReference type="Pfam" id="PF00501"/>
    </source>
</evidence>
<feature type="signal peptide" evidence="5">
    <location>
        <begin position="1"/>
        <end position="23"/>
    </location>
</feature>
<dbReference type="InterPro" id="IPR042099">
    <property type="entry name" value="ANL_N_sf"/>
</dbReference>
<proteinExistence type="inferred from homology"/>
<dbReference type="PROSITE" id="PS00455">
    <property type="entry name" value="AMP_BINDING"/>
    <property type="match status" value="2"/>
</dbReference>
<organism evidence="8 9">
    <name type="scientific">Aquatica leii</name>
    <dbReference type="NCBI Taxonomy" id="1421715"/>
    <lineage>
        <taxon>Eukaryota</taxon>
        <taxon>Metazoa</taxon>
        <taxon>Ecdysozoa</taxon>
        <taxon>Arthropoda</taxon>
        <taxon>Hexapoda</taxon>
        <taxon>Insecta</taxon>
        <taxon>Pterygota</taxon>
        <taxon>Neoptera</taxon>
        <taxon>Endopterygota</taxon>
        <taxon>Coleoptera</taxon>
        <taxon>Polyphaga</taxon>
        <taxon>Elateriformia</taxon>
        <taxon>Elateroidea</taxon>
        <taxon>Lampyridae</taxon>
        <taxon>Luciolinae</taxon>
        <taxon>Aquatica</taxon>
    </lineage>
</organism>
<evidence type="ECO:0000256" key="1">
    <source>
        <dbReference type="ARBA" id="ARBA00004275"/>
    </source>
</evidence>
<evidence type="ECO:0000256" key="5">
    <source>
        <dbReference type="SAM" id="SignalP"/>
    </source>
</evidence>
<keyword evidence="4" id="KW-0576">Peroxisome</keyword>
<evidence type="ECO:0008006" key="10">
    <source>
        <dbReference type="Google" id="ProtNLM"/>
    </source>
</evidence>
<feature type="domain" description="AMP-binding enzyme C-terminal" evidence="7">
    <location>
        <begin position="460"/>
        <end position="533"/>
    </location>
</feature>
<keyword evidence="3" id="KW-0436">Ligase</keyword>
<evidence type="ECO:0000256" key="4">
    <source>
        <dbReference type="ARBA" id="ARBA00023140"/>
    </source>
</evidence>
<dbReference type="Gene3D" id="3.40.50.12780">
    <property type="entry name" value="N-terminal domain of ligase-like"/>
    <property type="match status" value="2"/>
</dbReference>
<dbReference type="Gene3D" id="3.30.300.30">
    <property type="match status" value="2"/>
</dbReference>
<keyword evidence="9" id="KW-1185">Reference proteome</keyword>
<dbReference type="InterPro" id="IPR045851">
    <property type="entry name" value="AMP-bd_C_sf"/>
</dbReference>
<dbReference type="Pfam" id="PF00501">
    <property type="entry name" value="AMP-binding"/>
    <property type="match status" value="2"/>
</dbReference>
<evidence type="ECO:0000256" key="2">
    <source>
        <dbReference type="ARBA" id="ARBA00006432"/>
    </source>
</evidence>
<comment type="similarity">
    <text evidence="2">Belongs to the ATP-dependent AMP-binding enzyme family.</text>
</comment>
<accession>A0AAN7NV46</accession>
<evidence type="ECO:0000256" key="3">
    <source>
        <dbReference type="ARBA" id="ARBA00022598"/>
    </source>
</evidence>
<evidence type="ECO:0000313" key="9">
    <source>
        <dbReference type="Proteomes" id="UP001353858"/>
    </source>
</evidence>
<dbReference type="PANTHER" id="PTHR24096">
    <property type="entry name" value="LONG-CHAIN-FATTY-ACID--COA LIGASE"/>
    <property type="match status" value="1"/>
</dbReference>
<dbReference type="Proteomes" id="UP001353858">
    <property type="component" value="Unassembled WGS sequence"/>
</dbReference>
<gene>
    <name evidence="8" type="ORF">RN001_014964</name>
</gene>
<reference evidence="9" key="1">
    <citation type="submission" date="2023-01" db="EMBL/GenBank/DDBJ databases">
        <title>Key to firefly adult light organ development and bioluminescence: homeobox transcription factors regulate luciferase expression and transportation to peroxisome.</title>
        <authorList>
            <person name="Fu X."/>
        </authorList>
    </citation>
    <scope>NUCLEOTIDE SEQUENCE [LARGE SCALE GENOMIC DNA]</scope>
</reference>
<comment type="subcellular location">
    <subcellularLocation>
        <location evidence="1">Peroxisome</location>
    </subcellularLocation>
</comment>
<keyword evidence="5" id="KW-0732">Signal</keyword>
<comment type="caution">
    <text evidence="8">The sequence shown here is derived from an EMBL/GenBank/DDBJ whole genome shotgun (WGS) entry which is preliminary data.</text>
</comment>
<name>A0AAN7NV46_9COLE</name>
<evidence type="ECO:0000313" key="8">
    <source>
        <dbReference type="EMBL" id="KAK4872935.1"/>
    </source>
</evidence>
<dbReference type="Pfam" id="PF13193">
    <property type="entry name" value="AMP-binding_C"/>
    <property type="match status" value="2"/>
</dbReference>
<dbReference type="InterPro" id="IPR020845">
    <property type="entry name" value="AMP-binding_CS"/>
</dbReference>
<sequence>MHDTMKSLLILIIVAIVFNDIAAVVDNVIYSDDASDNSDPKGVGHFYYAHMMKHQNKVAQIDGYTKEEDTFGSLLQRSVRTALTLLDKGLKPGDHISLCTNLHFNSSVPHIASFFTGTIMGAIDPTMSVQEATHLLKQTLPKIIFVSLSAVTLVEKVVDLIGTNSEIVVFGETEQHTPFSKFIQPNKNEDSFKPREVENLNQMALIIFSSGSTGMPKAICYSLRNMLCFTKTNQKDVQVLYCVVNPYWTVFTTFLQISIEHGFPRIVYPTFDLNDIWTLYYQPVDYAFLNPVQTLQMIRSKKSEQANLKHVKALFIGGNPLTAKEFDEIKLALPHTQILLGYSQTESFNVILCFWPKLSAKQHYQNNVCSAGTITHGISYKIVDIETEKTLGPNEVGELRIKSPSQFIGYYNTDSTECFDADGWLKTGDLCYYTENLYFYIVDRIKESFKFLYHHISPAEIETVISNLESIEAVVVIGVPHKTDFNHPMAVVKLKPNAKTISAEEIIKHVENNLEDKKRLRAGVKFVDAIPMTVTVLDNVIYTDDPGDNSDPKGVGHFYYTRMVQHRNKIAQIDGYTKKEDTFGSLLQRSVRTALTLLDKGLKPGDHISLCTYHHFNSPVPHIASFFTGMIMGAIDPKMSVQEATHLLKQTLPKIIFVTSETVTFVEKVVELIDTKVEIVVFDQTEKHTSFFDFIRPHKDEDSFKPKEVENLNETAIIVFSSGSSGMPKGICYSHRNMLFDPKVLYSIANPYWNVFIICLQSSIERGFPRIVYPCFNEKDPWTLFYQHVDYAFLNTLQALHMVRSEKTERVNLKHVKVLCVGGNPITAKQIDEIKLALPHTIILHTYSQSESFDSILAFPLALSGIQQSQKNACSAGTIVNGTSYKVVDIKTERNLGPNEVGELRIKSRSQFIGYFNKDSSECFDCDGWLKTGDLCYYNENLYFYIVDRIKESFKFNIYYISPVEIEAVILSLEPVETAIVIGTPHETDIYHPMAIVKLKPNARDISAKEIIKHVEDNLEDRKRLRGGVKFVDNFPMTVTGKINRFKLKEMVLNNEI</sequence>